<gene>
    <name evidence="3" type="ORF">GN958_ATG07717</name>
    <name evidence="2" type="ORF">GN958_ATG16211</name>
</gene>
<reference evidence="3" key="1">
    <citation type="submission" date="2020-03" db="EMBL/GenBank/DDBJ databases">
        <title>Hybrid Assembly of Korean Phytophthora infestans isolates.</title>
        <authorList>
            <person name="Prokchorchik M."/>
            <person name="Lee Y."/>
            <person name="Seo J."/>
            <person name="Cho J.-H."/>
            <person name="Park Y.-E."/>
            <person name="Jang D.-C."/>
            <person name="Im J.-S."/>
            <person name="Choi J.-G."/>
            <person name="Park H.-J."/>
            <person name="Lee G.-B."/>
            <person name="Lee Y.-G."/>
            <person name="Hong S.-Y."/>
            <person name="Cho K."/>
            <person name="Sohn K.H."/>
        </authorList>
    </citation>
    <scope>NUCLEOTIDE SEQUENCE</scope>
    <source>
        <strain evidence="3">KR_2_A2</strain>
    </source>
</reference>
<evidence type="ECO:0000313" key="4">
    <source>
        <dbReference type="Proteomes" id="UP000704712"/>
    </source>
</evidence>
<dbReference type="AlphaFoldDB" id="A0A8S9UQC9"/>
<accession>A0A8S9UQC9</accession>
<sequence>MSARCDSADTRTVISRLYSKICRQRVRVADLDSVTSEKWATNYYQQERLRRKGQQWRTLLHPSVFGACLAVFGLTVVGPIVLLLLFTATNYLSPDATFLITSDNSFFAFTERDLSMAGGHRLFGDL</sequence>
<keyword evidence="1" id="KW-1133">Transmembrane helix</keyword>
<keyword evidence="1" id="KW-0812">Transmembrane</keyword>
<dbReference type="EMBL" id="JAACNO010002263">
    <property type="protein sequence ID" value="KAF4134586.1"/>
    <property type="molecule type" value="Genomic_DNA"/>
</dbReference>
<keyword evidence="1" id="KW-0472">Membrane</keyword>
<evidence type="ECO:0000313" key="2">
    <source>
        <dbReference type="EMBL" id="KAF4134586.1"/>
    </source>
</evidence>
<evidence type="ECO:0000313" key="3">
    <source>
        <dbReference type="EMBL" id="KAF4143096.1"/>
    </source>
</evidence>
<evidence type="ECO:0000256" key="1">
    <source>
        <dbReference type="SAM" id="Phobius"/>
    </source>
</evidence>
<feature type="transmembrane region" description="Helical" evidence="1">
    <location>
        <begin position="59"/>
        <end position="86"/>
    </location>
</feature>
<dbReference type="Proteomes" id="UP000704712">
    <property type="component" value="Unassembled WGS sequence"/>
</dbReference>
<evidence type="ECO:0008006" key="5">
    <source>
        <dbReference type="Google" id="ProtNLM"/>
    </source>
</evidence>
<dbReference type="EMBL" id="JAACNO010001089">
    <property type="protein sequence ID" value="KAF4143096.1"/>
    <property type="molecule type" value="Genomic_DNA"/>
</dbReference>
<proteinExistence type="predicted"/>
<organism evidence="3 4">
    <name type="scientific">Phytophthora infestans</name>
    <name type="common">Potato late blight agent</name>
    <name type="synonym">Botrytis infestans</name>
    <dbReference type="NCBI Taxonomy" id="4787"/>
    <lineage>
        <taxon>Eukaryota</taxon>
        <taxon>Sar</taxon>
        <taxon>Stramenopiles</taxon>
        <taxon>Oomycota</taxon>
        <taxon>Peronosporomycetes</taxon>
        <taxon>Peronosporales</taxon>
        <taxon>Peronosporaceae</taxon>
        <taxon>Phytophthora</taxon>
    </lineage>
</organism>
<comment type="caution">
    <text evidence="3">The sequence shown here is derived from an EMBL/GenBank/DDBJ whole genome shotgun (WGS) entry which is preliminary data.</text>
</comment>
<name>A0A8S9UQC9_PHYIN</name>
<protein>
    <recommendedName>
        <fullName evidence="5">Transmembrane protein</fullName>
    </recommendedName>
</protein>